<organism evidence="1">
    <name type="scientific">Ochrobactrum phage ORM_20</name>
    <dbReference type="NCBI Taxonomy" id="2985243"/>
    <lineage>
        <taxon>Viruses</taxon>
    </lineage>
</organism>
<reference evidence="1" key="1">
    <citation type="submission" date="2022-10" db="EMBL/GenBank/DDBJ databases">
        <authorList>
            <person name="Meaden S."/>
        </authorList>
    </citation>
    <scope>NUCLEOTIDE SEQUENCE</scope>
</reference>
<sequence>MERYQVYCKEIEPLRTRMEIMDASGDFEFGQKIKISFKSYHDIEAEWIVSFVDGQYEVSTLDGLFYRDTIEEIIIAMDTWYVSDLVYA</sequence>
<dbReference type="EMBL" id="OX359470">
    <property type="protein sequence ID" value="CAI3971199.1"/>
    <property type="molecule type" value="Genomic_DNA"/>
</dbReference>
<name>A0A9N6ZG21_9VIRU</name>
<proteinExistence type="predicted"/>
<gene>
    <name evidence="1" type="ORF">ORM20_00150</name>
</gene>
<evidence type="ECO:0000313" key="1">
    <source>
        <dbReference type="EMBL" id="CAI3971199.1"/>
    </source>
</evidence>
<accession>A0A9N6ZG21</accession>
<protein>
    <submittedName>
        <fullName evidence="1">Uncharacterized protein</fullName>
    </submittedName>
</protein>